<dbReference type="Gene3D" id="1.20.1050.80">
    <property type="entry name" value="VPS9 domain"/>
    <property type="match status" value="1"/>
</dbReference>
<dbReference type="EMBL" id="HBUE01040101">
    <property type="protein sequence ID" value="CAG6460352.1"/>
    <property type="molecule type" value="Transcribed_RNA"/>
</dbReference>
<dbReference type="PANTHER" id="PTHR46089:SF2">
    <property type="entry name" value="ALSIN HOMOLOG"/>
    <property type="match status" value="1"/>
</dbReference>
<dbReference type="PANTHER" id="PTHR46089">
    <property type="entry name" value="ALSIN HOMOLOG"/>
    <property type="match status" value="1"/>
</dbReference>
<dbReference type="InterPro" id="IPR059093">
    <property type="entry name" value="HA_Alsin"/>
</dbReference>
<dbReference type="EMBL" id="HBUE01040108">
    <property type="protein sequence ID" value="CAG6460361.1"/>
    <property type="molecule type" value="Transcribed_RNA"/>
</dbReference>
<dbReference type="InterPro" id="IPR037191">
    <property type="entry name" value="VPS9_dom_sf"/>
</dbReference>
<keyword evidence="1" id="KW-0344">Guanine-nucleotide releasing factor</keyword>
<sequence length="1405" mass="159327">MISAFAELDEASRVAITVEDPEQRPLGWVSKLRVCGEYHLLLNVRGELFLGEYRAKERSIEFRLLREDVADYDTEGNRVYVVTGSGGEVLQGKNGSIGEWTRLFEESGVVFEKICCNNNGLLLTSGDGTELYAQGEFGSLLKFEELTKVEELAGENVVQISSGIDFVILACQKTRKVLTDVKKDPFYDQYCLREDTAVYHDWRNLYKDCGDRFKQDIGPIPDAICNVTVDSMQVHGQMIHETGVASFGKVNKGQLGTSDHIRRDKIVHLQQLFNVAKITTCCDYSAALTVDGSLYLWGDTAAKNQATLDTNLALASLSASSPTLFGRFRQVLDVCSGNFSTYVVTSDLRIHDLRSDERSLAYEMGDRGKVRGWEVEHLEDVPLVVASDSLIVVNHLPINRDALRVYGKEQQTVQALLKHFRENGLGGIPKKALNVVSTHYFYRSCTRLFYLLLLNLRSMRAFLFENDLKRIMTVMLHEEMLFLYRRIVKCYCNSDCLGLMSEPEQKLLRIYLDNVKNYIELIELLVNANKSLEEPVENRLLNAKSEWLKFFNEEVTEEMGKLVKITKEFWLNEENFRWQSLKESHRRVILDSAEVPLKLLDVNIFSSSPRIVLFSDVLCYLSGVQIIEYPLNLIWVSTEIKDALKTRHKEKLRFLINIITPEEVLRCYTLNSADKLVWLNSLKTQMMRVLQRDATAKQPVYRCSRYRFGERHAKFGGSQYEGIWKMGLIDGVGELSAKERTYRGELYRGDITGYGCLQRTLYGIGTIYEGDFFEGKFDGYGKLKSSTVPAAQYFKYRGYFRADKYNGFGTLLTNSYQYNGDFVNDLKEGFGVVDDIENGVKYIGMFANDRKLGNGILITTNGTYYAGLFANDTLSNSAGGLAIFPSGIYYKGELTIEGPCGKGVFYYPEKEIGAETFELDDTNVQMSGHTMTGTFAGTWDSVRISNGSMAMDQRFNKVPVLDLKINAERKWSTIFSCFHQSVFGTSDLAKLRSMDVKKIWNKVAIYITRAKRKEQLKTNNFEVKLSEFDDQSAAQICQSGFRLTHLSTTSLRSSFSDSKISLNTNPTQNGSSNDSAMDNISMRSFTSMVSREYDDEFMLNPTSGDRSRGSPFRDLEIIPDFCISTVDGPSLQLLRDYLTEAFRNTHHPLHQLFDKLSNCFYSTYSCWKFTPNSILCEPAMNEWISIVSRIYTLVLTVMFPALPKDSAIVDGELLSYQTLLYPILMTQGIYSALFVLYASKCCKNDEVYRQRILICEKKTDENLIQLLDINRDLIPIIKSSRYQEAIDSLNLFKEKCCPSEMMKHINEAFTLVDVASKEQDSDIAADSLLELVILLIIKATIPQLGAEISLLEDLMQNDVNDASLSFHSSTQNDYCLTTLKASYQHIISDNFFVNKIYDGAGGGGT</sequence>
<evidence type="ECO:0000256" key="1">
    <source>
        <dbReference type="ARBA" id="ARBA00022658"/>
    </source>
</evidence>
<dbReference type="EMBL" id="HBUE01209207">
    <property type="protein sequence ID" value="CAG6533574.1"/>
    <property type="molecule type" value="Transcribed_RNA"/>
</dbReference>
<dbReference type="Gene3D" id="2.130.10.30">
    <property type="entry name" value="Regulator of chromosome condensation 1/beta-lactamase-inhibitor protein II"/>
    <property type="match status" value="1"/>
</dbReference>
<dbReference type="EMBL" id="HBUE01315588">
    <property type="protein sequence ID" value="CAG6585462.1"/>
    <property type="molecule type" value="Transcribed_RNA"/>
</dbReference>
<dbReference type="EMBL" id="HBUE01040107">
    <property type="protein sequence ID" value="CAG6460359.1"/>
    <property type="molecule type" value="Transcribed_RNA"/>
</dbReference>
<proteinExistence type="predicted"/>
<evidence type="ECO:0000259" key="3">
    <source>
        <dbReference type="PROSITE" id="PS51205"/>
    </source>
</evidence>
<keyword evidence="2" id="KW-0677">Repeat</keyword>
<dbReference type="InterPro" id="IPR051984">
    <property type="entry name" value="Alsin"/>
</dbReference>
<dbReference type="EMBL" id="HBUE01040097">
    <property type="protein sequence ID" value="CAG6460349.1"/>
    <property type="molecule type" value="Transcribed_RNA"/>
</dbReference>
<organism evidence="4">
    <name type="scientific">Culex pipiens</name>
    <name type="common">House mosquito</name>
    <dbReference type="NCBI Taxonomy" id="7175"/>
    <lineage>
        <taxon>Eukaryota</taxon>
        <taxon>Metazoa</taxon>
        <taxon>Ecdysozoa</taxon>
        <taxon>Arthropoda</taxon>
        <taxon>Hexapoda</taxon>
        <taxon>Insecta</taxon>
        <taxon>Pterygota</taxon>
        <taxon>Neoptera</taxon>
        <taxon>Endopterygota</taxon>
        <taxon>Diptera</taxon>
        <taxon>Nematocera</taxon>
        <taxon>Culicoidea</taxon>
        <taxon>Culicidae</taxon>
        <taxon>Culicinae</taxon>
        <taxon>Culicini</taxon>
        <taxon>Culex</taxon>
        <taxon>Culex</taxon>
    </lineage>
</organism>
<accession>A0A8D8MM67</accession>
<dbReference type="InterPro" id="IPR003409">
    <property type="entry name" value="MORN"/>
</dbReference>
<dbReference type="Pfam" id="PF25384">
    <property type="entry name" value="Alsin_RLD"/>
    <property type="match status" value="1"/>
</dbReference>
<dbReference type="SUPFAM" id="SSF109993">
    <property type="entry name" value="VPS9 domain"/>
    <property type="match status" value="1"/>
</dbReference>
<dbReference type="EMBL" id="HBUE01315591">
    <property type="protein sequence ID" value="CAG6585465.1"/>
    <property type="molecule type" value="Transcribed_RNA"/>
</dbReference>
<name>A0A8D8MM67_CULPI</name>
<dbReference type="Pfam" id="PF02204">
    <property type="entry name" value="VPS9"/>
    <property type="match status" value="1"/>
</dbReference>
<dbReference type="GO" id="GO:0005085">
    <property type="term" value="F:guanyl-nucleotide exchange factor activity"/>
    <property type="evidence" value="ECO:0007669"/>
    <property type="project" value="TreeGrafter"/>
</dbReference>
<dbReference type="InterPro" id="IPR057248">
    <property type="entry name" value="Alsin-like_PH"/>
</dbReference>
<reference evidence="4" key="1">
    <citation type="submission" date="2021-05" db="EMBL/GenBank/DDBJ databases">
        <authorList>
            <person name="Alioto T."/>
            <person name="Alioto T."/>
            <person name="Gomez Garrido J."/>
        </authorList>
    </citation>
    <scope>NUCLEOTIDE SEQUENCE</scope>
</reference>
<dbReference type="SMART" id="SM00698">
    <property type="entry name" value="MORN"/>
    <property type="match status" value="5"/>
</dbReference>
<dbReference type="EMBL" id="HBUE01315587">
    <property type="protein sequence ID" value="CAG6585461.1"/>
    <property type="molecule type" value="Transcribed_RNA"/>
</dbReference>
<dbReference type="GO" id="GO:0005737">
    <property type="term" value="C:cytoplasm"/>
    <property type="evidence" value="ECO:0007669"/>
    <property type="project" value="TreeGrafter"/>
</dbReference>
<dbReference type="GO" id="GO:0016197">
    <property type="term" value="P:endosomal transport"/>
    <property type="evidence" value="ECO:0007669"/>
    <property type="project" value="TreeGrafter"/>
</dbReference>
<dbReference type="EMBL" id="HBUE01315592">
    <property type="protein sequence ID" value="CAG6585466.1"/>
    <property type="molecule type" value="Transcribed_RNA"/>
</dbReference>
<dbReference type="Pfam" id="PF02493">
    <property type="entry name" value="MORN"/>
    <property type="match status" value="5"/>
</dbReference>
<dbReference type="EMBL" id="HBUE01040102">
    <property type="protein sequence ID" value="CAG6460353.1"/>
    <property type="molecule type" value="Transcribed_RNA"/>
</dbReference>
<dbReference type="InterPro" id="IPR009091">
    <property type="entry name" value="RCC1/BLIP-II"/>
</dbReference>
<dbReference type="SUPFAM" id="SSF50985">
    <property type="entry name" value="RCC1/BLIP-II"/>
    <property type="match status" value="1"/>
</dbReference>
<dbReference type="Pfam" id="PF26202">
    <property type="entry name" value="HA_Alsin"/>
    <property type="match status" value="1"/>
</dbReference>
<dbReference type="EMBL" id="HBUE01209203">
    <property type="protein sequence ID" value="CAG6533570.1"/>
    <property type="molecule type" value="Transcribed_RNA"/>
</dbReference>
<dbReference type="GO" id="GO:0031267">
    <property type="term" value="F:small GTPase binding"/>
    <property type="evidence" value="ECO:0007669"/>
    <property type="project" value="TreeGrafter"/>
</dbReference>
<protein>
    <submittedName>
        <fullName evidence="4">Alsin</fullName>
    </submittedName>
</protein>
<dbReference type="SUPFAM" id="SSF82185">
    <property type="entry name" value="Histone H3 K4-specific methyltransferase SET7/9 N-terminal domain"/>
    <property type="match status" value="1"/>
</dbReference>
<feature type="domain" description="VPS9" evidence="3">
    <location>
        <begin position="1242"/>
        <end position="1395"/>
    </location>
</feature>
<dbReference type="InterPro" id="IPR003123">
    <property type="entry name" value="VPS9"/>
</dbReference>
<dbReference type="EMBL" id="HBUE01209206">
    <property type="protein sequence ID" value="CAG6533573.1"/>
    <property type="molecule type" value="Transcribed_RNA"/>
</dbReference>
<dbReference type="EMBL" id="HBUE01209202">
    <property type="protein sequence ID" value="CAG6533569.1"/>
    <property type="molecule type" value="Transcribed_RNA"/>
</dbReference>
<dbReference type="EMBL" id="HBUE01040105">
    <property type="protein sequence ID" value="CAG6460357.1"/>
    <property type="molecule type" value="Transcribed_RNA"/>
</dbReference>
<evidence type="ECO:0000256" key="2">
    <source>
        <dbReference type="ARBA" id="ARBA00022737"/>
    </source>
</evidence>
<dbReference type="Pfam" id="PF25383">
    <property type="entry name" value="PH_alsin"/>
    <property type="match status" value="1"/>
</dbReference>
<dbReference type="PROSITE" id="PS51205">
    <property type="entry name" value="VPS9"/>
    <property type="match status" value="1"/>
</dbReference>
<evidence type="ECO:0000313" key="4">
    <source>
        <dbReference type="EMBL" id="CAG6533574.1"/>
    </source>
</evidence>